<sequence length="99" mass="10237">VTMVECTKCGKDSSDYAGFAKTAVACTAADCGTAGRGYKKCHACIFVSGRMAKCCGSSECSGTGKRKCATCKGTGVEKYVKMACTATHRKRTTPVGGRS</sequence>
<organism evidence="1 2">
    <name type="scientific">Parathielavia appendiculata</name>
    <dbReference type="NCBI Taxonomy" id="2587402"/>
    <lineage>
        <taxon>Eukaryota</taxon>
        <taxon>Fungi</taxon>
        <taxon>Dikarya</taxon>
        <taxon>Ascomycota</taxon>
        <taxon>Pezizomycotina</taxon>
        <taxon>Sordariomycetes</taxon>
        <taxon>Sordariomycetidae</taxon>
        <taxon>Sordariales</taxon>
        <taxon>Chaetomiaceae</taxon>
        <taxon>Parathielavia</taxon>
    </lineage>
</organism>
<proteinExistence type="predicted"/>
<accession>A0AAN6YZE8</accession>
<gene>
    <name evidence="1" type="ORF">N657DRAFT_582016</name>
</gene>
<keyword evidence="2" id="KW-1185">Reference proteome</keyword>
<evidence type="ECO:0000313" key="1">
    <source>
        <dbReference type="EMBL" id="KAK4119243.1"/>
    </source>
</evidence>
<comment type="caution">
    <text evidence="1">The sequence shown here is derived from an EMBL/GenBank/DDBJ whole genome shotgun (WGS) entry which is preliminary data.</text>
</comment>
<dbReference type="AlphaFoldDB" id="A0AAN6YZE8"/>
<dbReference type="EMBL" id="MU853251">
    <property type="protein sequence ID" value="KAK4119243.1"/>
    <property type="molecule type" value="Genomic_DNA"/>
</dbReference>
<evidence type="ECO:0000313" key="2">
    <source>
        <dbReference type="Proteomes" id="UP001302602"/>
    </source>
</evidence>
<protein>
    <submittedName>
        <fullName evidence="1">Uncharacterized protein</fullName>
    </submittedName>
</protein>
<dbReference type="GeneID" id="87826353"/>
<feature type="non-terminal residue" evidence="1">
    <location>
        <position position="1"/>
    </location>
</feature>
<reference evidence="1" key="2">
    <citation type="submission" date="2023-05" db="EMBL/GenBank/DDBJ databases">
        <authorList>
            <consortium name="Lawrence Berkeley National Laboratory"/>
            <person name="Steindorff A."/>
            <person name="Hensen N."/>
            <person name="Bonometti L."/>
            <person name="Westerberg I."/>
            <person name="Brannstrom I.O."/>
            <person name="Guillou S."/>
            <person name="Cros-Aarteil S."/>
            <person name="Calhoun S."/>
            <person name="Haridas S."/>
            <person name="Kuo A."/>
            <person name="Mondo S."/>
            <person name="Pangilinan J."/>
            <person name="Riley R."/>
            <person name="Labutti K."/>
            <person name="Andreopoulos B."/>
            <person name="Lipzen A."/>
            <person name="Chen C."/>
            <person name="Yanf M."/>
            <person name="Daum C."/>
            <person name="Ng V."/>
            <person name="Clum A."/>
            <person name="Ohm R."/>
            <person name="Martin F."/>
            <person name="Silar P."/>
            <person name="Natvig D."/>
            <person name="Lalanne C."/>
            <person name="Gautier V."/>
            <person name="Ament-Velasquez S.L."/>
            <person name="Kruys A."/>
            <person name="Hutchinson M.I."/>
            <person name="Powell A.J."/>
            <person name="Barry K."/>
            <person name="Miller A.N."/>
            <person name="Grigoriev I.V."/>
            <person name="Debuchy R."/>
            <person name="Gladieux P."/>
            <person name="Thoren M.H."/>
            <person name="Johannesson H."/>
        </authorList>
    </citation>
    <scope>NUCLEOTIDE SEQUENCE</scope>
    <source>
        <strain evidence="1">CBS 731.68</strain>
    </source>
</reference>
<reference evidence="1" key="1">
    <citation type="journal article" date="2023" name="Mol. Phylogenet. Evol.">
        <title>Genome-scale phylogeny and comparative genomics of the fungal order Sordariales.</title>
        <authorList>
            <person name="Hensen N."/>
            <person name="Bonometti L."/>
            <person name="Westerberg I."/>
            <person name="Brannstrom I.O."/>
            <person name="Guillou S."/>
            <person name="Cros-Aarteil S."/>
            <person name="Calhoun S."/>
            <person name="Haridas S."/>
            <person name="Kuo A."/>
            <person name="Mondo S."/>
            <person name="Pangilinan J."/>
            <person name="Riley R."/>
            <person name="LaButti K."/>
            <person name="Andreopoulos B."/>
            <person name="Lipzen A."/>
            <person name="Chen C."/>
            <person name="Yan M."/>
            <person name="Daum C."/>
            <person name="Ng V."/>
            <person name="Clum A."/>
            <person name="Steindorff A."/>
            <person name="Ohm R.A."/>
            <person name="Martin F."/>
            <person name="Silar P."/>
            <person name="Natvig D.O."/>
            <person name="Lalanne C."/>
            <person name="Gautier V."/>
            <person name="Ament-Velasquez S.L."/>
            <person name="Kruys A."/>
            <person name="Hutchinson M.I."/>
            <person name="Powell A.J."/>
            <person name="Barry K."/>
            <person name="Miller A.N."/>
            <person name="Grigoriev I.V."/>
            <person name="Debuchy R."/>
            <person name="Gladieux P."/>
            <person name="Hiltunen Thoren M."/>
            <person name="Johannesson H."/>
        </authorList>
    </citation>
    <scope>NUCLEOTIDE SEQUENCE</scope>
    <source>
        <strain evidence="1">CBS 731.68</strain>
    </source>
</reference>
<dbReference type="Proteomes" id="UP001302602">
    <property type="component" value="Unassembled WGS sequence"/>
</dbReference>
<dbReference type="RefSeq" id="XP_062643016.1">
    <property type="nucleotide sequence ID" value="XM_062789583.1"/>
</dbReference>
<name>A0AAN6YZE8_9PEZI</name>